<dbReference type="AlphaFoldDB" id="A0A9Q7EYF0"/>
<accession>A0A9Q7EYF0</accession>
<reference evidence="3" key="1">
    <citation type="submission" date="2021-04" db="EMBL/GenBank/DDBJ databases">
        <title>A novel Synergistetes isolate from a pyrite-forming mixed culture.</title>
        <authorList>
            <person name="Bunk B."/>
            <person name="Sproer C."/>
            <person name="Spring S."/>
            <person name="Pester M."/>
        </authorList>
    </citation>
    <scope>NUCLEOTIDE SEQUENCE [LARGE SCALE GENOMIC DNA]</scope>
    <source>
        <strain evidence="3">J.5.4.2-T.3.5.2</strain>
    </source>
</reference>
<proteinExistence type="predicted"/>
<dbReference type="InterPro" id="IPR036653">
    <property type="entry name" value="CinA-like_C"/>
</dbReference>
<organism evidence="2 3">
    <name type="scientific">Aminithiophilus ramosus</name>
    <dbReference type="NCBI Taxonomy" id="3029084"/>
    <lineage>
        <taxon>Bacteria</taxon>
        <taxon>Thermotogati</taxon>
        <taxon>Synergistota</taxon>
        <taxon>Synergistia</taxon>
        <taxon>Synergistales</taxon>
        <taxon>Aminithiophilaceae</taxon>
        <taxon>Aminithiophilus</taxon>
    </lineage>
</organism>
<evidence type="ECO:0000259" key="1">
    <source>
        <dbReference type="Pfam" id="PF02464"/>
    </source>
</evidence>
<dbReference type="InterPro" id="IPR008136">
    <property type="entry name" value="CinA_C"/>
</dbReference>
<feature type="domain" description="CinA C-terminal" evidence="1">
    <location>
        <begin position="69"/>
        <end position="219"/>
    </location>
</feature>
<keyword evidence="3" id="KW-1185">Reference proteome</keyword>
<gene>
    <name evidence="2" type="ORF">KAR29_06140</name>
</gene>
<evidence type="ECO:0000313" key="3">
    <source>
        <dbReference type="Proteomes" id="UP000671879"/>
    </source>
</evidence>
<dbReference type="KEGG" id="aram:KAR29_06140"/>
<dbReference type="NCBIfam" id="TIGR00199">
    <property type="entry name" value="PncC_domain"/>
    <property type="match status" value="1"/>
</dbReference>
<evidence type="ECO:0000313" key="2">
    <source>
        <dbReference type="EMBL" id="QTX33445.1"/>
    </source>
</evidence>
<dbReference type="SUPFAM" id="SSF142433">
    <property type="entry name" value="CinA-like"/>
    <property type="match status" value="1"/>
</dbReference>
<name>A0A9Q7EYF0_9BACT</name>
<sequence length="223" mass="22825">MGRLVLGWTESLVRQRLLALGSAWGEPFVTGPWPHPIRIAFENEGASLDEALDRLFGGDILPRGVLSAEEALLLSARRRQATVACAESCTGGLIGGALTSLAGSSDIFLGSAVCYADGAKKALLSVSDEILSAKGAVSAETARAMAAGARTLYGSTLALAVTGVAGPGGGSPEKPVGTVWFGVATGEGSGAFLRTFSGFDRATIRSATVAVGLEALWRTLERS</sequence>
<dbReference type="Proteomes" id="UP000671879">
    <property type="component" value="Chromosome"/>
</dbReference>
<dbReference type="Gene3D" id="3.90.950.20">
    <property type="entry name" value="CinA-like"/>
    <property type="match status" value="1"/>
</dbReference>
<dbReference type="Pfam" id="PF02464">
    <property type="entry name" value="CinA"/>
    <property type="match status" value="1"/>
</dbReference>
<dbReference type="RefSeq" id="WP_274374732.1">
    <property type="nucleotide sequence ID" value="NZ_CP072943.1"/>
</dbReference>
<dbReference type="EMBL" id="CP072943">
    <property type="protein sequence ID" value="QTX33445.1"/>
    <property type="molecule type" value="Genomic_DNA"/>
</dbReference>
<protein>
    <submittedName>
        <fullName evidence="2">CinA family protein</fullName>
    </submittedName>
</protein>